<organism evidence="1 2">
    <name type="scientific">Candidatus Methanolliviera hydrocarbonicum</name>
    <dbReference type="NCBI Taxonomy" id="2491085"/>
    <lineage>
        <taxon>Archaea</taxon>
        <taxon>Methanobacteriati</taxon>
        <taxon>Methanobacteriota</taxon>
        <taxon>Candidatus Methanoliparia</taxon>
        <taxon>Candidatus Methanoliparales</taxon>
        <taxon>Candidatus Methanollivieraceae</taxon>
        <taxon>Candidatus Methanolliviera</taxon>
    </lineage>
</organism>
<dbReference type="AlphaFoldDB" id="A0A520KYN2"/>
<evidence type="ECO:0008006" key="3">
    <source>
        <dbReference type="Google" id="ProtNLM"/>
    </source>
</evidence>
<accession>A0A520KYN2</accession>
<dbReference type="Gene3D" id="3.40.50.1980">
    <property type="entry name" value="Nitrogenase molybdenum iron protein domain"/>
    <property type="match status" value="1"/>
</dbReference>
<name>A0A520KYN2_9EURY</name>
<evidence type="ECO:0000313" key="1">
    <source>
        <dbReference type="EMBL" id="RZN73218.1"/>
    </source>
</evidence>
<gene>
    <name evidence="1" type="ORF">EF807_00845</name>
</gene>
<evidence type="ECO:0000313" key="2">
    <source>
        <dbReference type="Proteomes" id="UP000320766"/>
    </source>
</evidence>
<dbReference type="PANTHER" id="PTHR30535">
    <property type="entry name" value="VITAMIN B12-BINDING PROTEIN"/>
    <property type="match status" value="1"/>
</dbReference>
<sequence length="211" mass="23861">MVEDRVKDIPSDERVGVYWEFHFPYMTMAKGSPIDKFIEMAGGRNVFAGTEGGDFQMPTIPGLPAGMEVSTGLPLLTVSQEAIVEANPQVIIGEFMPMSVMTKGIGKMIRGEPYQMPIGYTDKPDVNIFKSSRDEIMNRSGSSAIDAVRNERVYIFPFSMLLTSTRWPVGLVYLGKCFYPDRFEDVDPDEFHAEWLKKWNGLEYKGVYVYP</sequence>
<proteinExistence type="predicted"/>
<protein>
    <recommendedName>
        <fullName evidence="3">Fe/B12 periplasmic-binding domain-containing protein</fullName>
    </recommendedName>
</protein>
<dbReference type="EMBL" id="RXIL01000016">
    <property type="protein sequence ID" value="RZN73218.1"/>
    <property type="molecule type" value="Genomic_DNA"/>
</dbReference>
<dbReference type="PANTHER" id="PTHR30535:SF34">
    <property type="entry name" value="MOLYBDATE-BINDING PROTEIN MOLA"/>
    <property type="match status" value="1"/>
</dbReference>
<reference evidence="1 2" key="1">
    <citation type="journal article" date="2019" name="Nat. Microbiol.">
        <title>Wide diversity of methane and short-chain alkane metabolisms in uncultured archaea.</title>
        <authorList>
            <person name="Borrel G."/>
            <person name="Adam P.S."/>
            <person name="McKay L.J."/>
            <person name="Chen L.X."/>
            <person name="Sierra-Garcia I.N."/>
            <person name="Sieber C.M."/>
            <person name="Letourneur Q."/>
            <person name="Ghozlane A."/>
            <person name="Andersen G.L."/>
            <person name="Li W.J."/>
            <person name="Hallam S.J."/>
            <person name="Muyzer G."/>
            <person name="de Oliveira V.M."/>
            <person name="Inskeep W.P."/>
            <person name="Banfield J.F."/>
            <person name="Gribaldo S."/>
        </authorList>
    </citation>
    <scope>NUCLEOTIDE SEQUENCE [LARGE SCALE GENOMIC DNA]</scope>
    <source>
        <strain evidence="1">NM1b</strain>
    </source>
</reference>
<dbReference type="InterPro" id="IPR050902">
    <property type="entry name" value="ABC_Transporter_SBP"/>
</dbReference>
<dbReference type="SUPFAM" id="SSF53807">
    <property type="entry name" value="Helical backbone' metal receptor"/>
    <property type="match status" value="1"/>
</dbReference>
<comment type="caution">
    <text evidence="1">The sequence shown here is derived from an EMBL/GenBank/DDBJ whole genome shotgun (WGS) entry which is preliminary data.</text>
</comment>
<dbReference type="Proteomes" id="UP000320766">
    <property type="component" value="Unassembled WGS sequence"/>
</dbReference>